<accession>A0A6V8KZ73</accession>
<reference evidence="1 2" key="1">
    <citation type="submission" date="2020-03" db="EMBL/GenBank/DDBJ databases">
        <title>Whole genome shotgun sequence of Phytohabitans houttuyneae NBRC 108639.</title>
        <authorList>
            <person name="Komaki H."/>
            <person name="Tamura T."/>
        </authorList>
    </citation>
    <scope>NUCLEOTIDE SEQUENCE [LARGE SCALE GENOMIC DNA]</scope>
    <source>
        <strain evidence="1 2">NBRC 108639</strain>
    </source>
</reference>
<proteinExistence type="predicted"/>
<gene>
    <name evidence="1" type="ORF">Phou_099950</name>
</gene>
<sequence length="173" mass="18284">MPLICPRWSPTPHHGYIVVTTSATDLLQELSRHTGEFTVESVVDRTADANIDSGKFDMLLGELDGRAFMVDTSMVLSDSPDMIVAMSTALGTVVGCGAETVSGSYWLTAARDGQPLRHVFVSHAAMTRGMAMGEPLPSEGEHPIEDNRGAGIFAAMASFGLDPSAWLSSGPAS</sequence>
<dbReference type="AlphaFoldDB" id="A0A6V8KZ73"/>
<evidence type="ECO:0000313" key="1">
    <source>
        <dbReference type="EMBL" id="GFJ85815.1"/>
    </source>
</evidence>
<dbReference type="RefSeq" id="WP_173071077.1">
    <property type="nucleotide sequence ID" value="NZ_BAABGO010000002.1"/>
</dbReference>
<dbReference type="Proteomes" id="UP000482800">
    <property type="component" value="Unassembled WGS sequence"/>
</dbReference>
<evidence type="ECO:0000313" key="2">
    <source>
        <dbReference type="Proteomes" id="UP000482800"/>
    </source>
</evidence>
<protein>
    <submittedName>
        <fullName evidence="1">Uncharacterized protein</fullName>
    </submittedName>
</protein>
<keyword evidence="2" id="KW-1185">Reference proteome</keyword>
<name>A0A6V8KZ73_9ACTN</name>
<organism evidence="1 2">
    <name type="scientific">Phytohabitans houttuyneae</name>
    <dbReference type="NCBI Taxonomy" id="1076126"/>
    <lineage>
        <taxon>Bacteria</taxon>
        <taxon>Bacillati</taxon>
        <taxon>Actinomycetota</taxon>
        <taxon>Actinomycetes</taxon>
        <taxon>Micromonosporales</taxon>
        <taxon>Micromonosporaceae</taxon>
    </lineage>
</organism>
<reference evidence="1 2" key="2">
    <citation type="submission" date="2020-03" db="EMBL/GenBank/DDBJ databases">
        <authorList>
            <person name="Ichikawa N."/>
            <person name="Kimura A."/>
            <person name="Kitahashi Y."/>
            <person name="Uohara A."/>
        </authorList>
    </citation>
    <scope>NUCLEOTIDE SEQUENCE [LARGE SCALE GENOMIC DNA]</scope>
    <source>
        <strain evidence="1 2">NBRC 108639</strain>
    </source>
</reference>
<comment type="caution">
    <text evidence="1">The sequence shown here is derived from an EMBL/GenBank/DDBJ whole genome shotgun (WGS) entry which is preliminary data.</text>
</comment>
<dbReference type="EMBL" id="BLPF01000004">
    <property type="protein sequence ID" value="GFJ85815.1"/>
    <property type="molecule type" value="Genomic_DNA"/>
</dbReference>